<dbReference type="Proteomes" id="UP001228113">
    <property type="component" value="Chromosome"/>
</dbReference>
<accession>A0AA48H5E3</accession>
<dbReference type="KEGG" id="msea:METESE_12460"/>
<evidence type="ECO:0000313" key="2">
    <source>
        <dbReference type="Proteomes" id="UP001228113"/>
    </source>
</evidence>
<reference evidence="1" key="1">
    <citation type="journal article" date="2023" name="Int. J. Syst. Evol. Microbiol.">
        <title>Mesoterricola silvestris gen. nov., sp. nov., Mesoterricola sediminis sp. nov., Geothrix oryzae sp. nov., Geothrix edaphica sp. nov., Geothrix rubra sp. nov., and Geothrix limicola sp. nov., six novel members of Acidobacteriota isolated from soils.</title>
        <authorList>
            <person name="Itoh H."/>
            <person name="Sugisawa Y."/>
            <person name="Mise K."/>
            <person name="Xu Z."/>
            <person name="Kuniyasu M."/>
            <person name="Ushijima N."/>
            <person name="Kawano K."/>
            <person name="Kobayashi E."/>
            <person name="Shiratori Y."/>
            <person name="Masuda Y."/>
            <person name="Senoo K."/>
        </authorList>
    </citation>
    <scope>NUCLEOTIDE SEQUENCE</scope>
    <source>
        <strain evidence="1">W786</strain>
    </source>
</reference>
<dbReference type="AlphaFoldDB" id="A0AA48H5E3"/>
<dbReference type="RefSeq" id="WP_316411322.1">
    <property type="nucleotide sequence ID" value="NZ_AP027081.1"/>
</dbReference>
<name>A0AA48H5E3_9BACT</name>
<keyword evidence="2" id="KW-1185">Reference proteome</keyword>
<evidence type="ECO:0000313" key="1">
    <source>
        <dbReference type="EMBL" id="BDU76288.1"/>
    </source>
</evidence>
<proteinExistence type="predicted"/>
<sequence length="152" mass="15639">MAAPGSFILTQAARQWLMDGTFDLDLNTFKAALLTSAWTPNMASQSLFADISANEVGTTNTGYTAGGNTLTSVSVSQTGGVGKFTGTIPTWTAGSAGLTARYCAIYAVGTLNGHLNPLLGYFLLDSAPADVVTASGNTLQVNTPVSGFFTLT</sequence>
<protein>
    <submittedName>
        <fullName evidence="1">Bacteriophage protein</fullName>
    </submittedName>
</protein>
<gene>
    <name evidence="1" type="ORF">METESE_12460</name>
</gene>
<dbReference type="EMBL" id="AP027081">
    <property type="protein sequence ID" value="BDU76288.1"/>
    <property type="molecule type" value="Genomic_DNA"/>
</dbReference>
<organism evidence="1 2">
    <name type="scientific">Mesoterricola sediminis</name>
    <dbReference type="NCBI Taxonomy" id="2927980"/>
    <lineage>
        <taxon>Bacteria</taxon>
        <taxon>Pseudomonadati</taxon>
        <taxon>Acidobacteriota</taxon>
        <taxon>Holophagae</taxon>
        <taxon>Holophagales</taxon>
        <taxon>Holophagaceae</taxon>
        <taxon>Mesoterricola</taxon>
    </lineage>
</organism>